<dbReference type="AlphaFoldDB" id="A0A081RUT6"/>
<gene>
    <name evidence="1" type="ORF">MEG1DRAFT_02893</name>
</gene>
<organism evidence="1 2">
    <name type="scientific">Photorhabdus temperata subsp. temperata Meg1</name>
    <dbReference type="NCBI Taxonomy" id="1393735"/>
    <lineage>
        <taxon>Bacteria</taxon>
        <taxon>Pseudomonadati</taxon>
        <taxon>Pseudomonadota</taxon>
        <taxon>Gammaproteobacteria</taxon>
        <taxon>Enterobacterales</taxon>
        <taxon>Morganellaceae</taxon>
        <taxon>Photorhabdus</taxon>
    </lineage>
</organism>
<sequence>MTGKRIPPTITHDEMVANWMKDPKFKAEYDKLEEEYTLLDELLAARKEKTFFI</sequence>
<accession>A0A081RUT6</accession>
<name>A0A081RUT6_PHOTE</name>
<protein>
    <submittedName>
        <fullName evidence="1">Uncharacterized protein</fullName>
    </submittedName>
</protein>
<evidence type="ECO:0000313" key="2">
    <source>
        <dbReference type="Proteomes" id="UP000028002"/>
    </source>
</evidence>
<comment type="caution">
    <text evidence="1">The sequence shown here is derived from an EMBL/GenBank/DDBJ whole genome shotgun (WGS) entry which is preliminary data.</text>
</comment>
<dbReference type="Proteomes" id="UP000028002">
    <property type="component" value="Unassembled WGS sequence"/>
</dbReference>
<proteinExistence type="predicted"/>
<reference evidence="1 2" key="1">
    <citation type="submission" date="2014-03" db="EMBL/GenBank/DDBJ databases">
        <title>Draft Genome of Photorhabdus temperata Meg1.</title>
        <authorList>
            <person name="Hurst S.G.IV."/>
            <person name="Morris K."/>
            <person name="Thomas K."/>
            <person name="Tisa L.S."/>
        </authorList>
    </citation>
    <scope>NUCLEOTIDE SEQUENCE [LARGE SCALE GENOMIC DNA]</scope>
    <source>
        <strain evidence="1 2">Meg1</strain>
    </source>
</reference>
<dbReference type="PATRIC" id="fig|1393735.3.peg.2945"/>
<evidence type="ECO:0000313" key="1">
    <source>
        <dbReference type="EMBL" id="KER02439.1"/>
    </source>
</evidence>
<dbReference type="RefSeq" id="WP_021324520.1">
    <property type="nucleotide sequence ID" value="NZ_CAWLUD010000049.1"/>
</dbReference>
<dbReference type="EMBL" id="JGVH01000049">
    <property type="protein sequence ID" value="KER02439.1"/>
    <property type="molecule type" value="Genomic_DNA"/>
</dbReference>